<organism evidence="6 7">
    <name type="scientific">Octopus sinensis</name>
    <name type="common">East Asian common octopus</name>
    <dbReference type="NCBI Taxonomy" id="2607531"/>
    <lineage>
        <taxon>Eukaryota</taxon>
        <taxon>Metazoa</taxon>
        <taxon>Spiralia</taxon>
        <taxon>Lophotrochozoa</taxon>
        <taxon>Mollusca</taxon>
        <taxon>Cephalopoda</taxon>
        <taxon>Coleoidea</taxon>
        <taxon>Octopodiformes</taxon>
        <taxon>Octopoda</taxon>
        <taxon>Incirrata</taxon>
        <taxon>Octopodidae</taxon>
        <taxon>Octopus</taxon>
    </lineage>
</organism>
<feature type="compositionally biased region" description="Acidic residues" evidence="5">
    <location>
        <begin position="514"/>
        <end position="539"/>
    </location>
</feature>
<accession>A0A7E6F3G2</accession>
<keyword evidence="2" id="KW-0677">Repeat</keyword>
<feature type="compositionally biased region" description="Basic residues" evidence="5">
    <location>
        <begin position="50"/>
        <end position="63"/>
    </location>
</feature>
<keyword evidence="6" id="KW-1185">Reference proteome</keyword>
<dbReference type="InterPro" id="IPR004018">
    <property type="entry name" value="RPEL_repeat"/>
</dbReference>
<dbReference type="GO" id="GO:0003779">
    <property type="term" value="F:actin binding"/>
    <property type="evidence" value="ECO:0007669"/>
    <property type="project" value="UniProtKB-KW"/>
</dbReference>
<dbReference type="RefSeq" id="XP_036362254.1">
    <property type="nucleotide sequence ID" value="XM_036506361.1"/>
</dbReference>
<feature type="repeat" description="RPEL" evidence="4">
    <location>
        <begin position="584"/>
        <end position="609"/>
    </location>
</feature>
<sequence>MADVEMATETEVTTVDGREYQRQRSNSDPQPAIEALNALNVQNETTKSQTLKKHHCIKPKDKRKNGEMKSSSLGPKTPPPERKSKFAALGKIFKPWKWKKKKKSENIVRKAVDLERKISMRSTREELIRKGVLKESDDVQENHVNKLLDSVTETEEVGASSSSSGDCELAVANLSISTSRCGDTVVTTDSHSSSDLAISPQVVQTSPLPTTSSSSYSQTTESMAAVSTVTVHSFHGVQSSNYGTQDVITGLPSFPTDNNNAVALNTDIISSSNNPIPVVTAAQVRPVVISMYPRTKEPPDHSNDTIDRGLTGDSMRPQHLQIELDSHDHSYSGESCQNERNNMRSRKDNERYEGHGIFRCHPKDYDRDENSAESPPADDYDNLTGAETFESIPACEPNLNLIPKKSALKRNFGGGNDPTLQSPTARCNQLPSVGIPLAIHQHFQQHHHRHTHLPSKVGFSERPVQIIPTTIHTPQSNSSNKIPRPKLRIKVSGNDSDKENLPADTYYPDYDNLPGDDGDSEHDDDNEDDDDYSSDEEDINYIDKDPKLIHLIGLFFKAISWGRRSFACTESRNNSLGAKVARHDSLARFLNNRPSRRELVEKNIIPIKTEKEKQEDREAIGTKLTRRLSLRPTPEELEQRNILHNKSAEEAKQEKEEKKRYLIRKLSFRPSIDELKERKIIKFNDYVEVTEAQDYDRRADKPWTRLTPKDKAAIRKELNEYKSKEMEVHEDSRHLTRFHRP</sequence>
<dbReference type="Gene3D" id="6.10.140.2130">
    <property type="match status" value="1"/>
</dbReference>
<reference evidence="7" key="1">
    <citation type="submission" date="2025-08" db="UniProtKB">
        <authorList>
            <consortium name="RefSeq"/>
        </authorList>
    </citation>
    <scope>IDENTIFICATION</scope>
</reference>
<feature type="compositionally biased region" description="Basic and acidic residues" evidence="5">
    <location>
        <begin position="341"/>
        <end position="370"/>
    </location>
</feature>
<evidence type="ECO:0000256" key="2">
    <source>
        <dbReference type="ARBA" id="ARBA00022737"/>
    </source>
</evidence>
<dbReference type="Pfam" id="PF02755">
    <property type="entry name" value="RPEL"/>
    <property type="match status" value="3"/>
</dbReference>
<dbReference type="SMART" id="SM00707">
    <property type="entry name" value="RPEL"/>
    <property type="match status" value="4"/>
</dbReference>
<dbReference type="GO" id="GO:0030036">
    <property type="term" value="P:actin cytoskeleton organization"/>
    <property type="evidence" value="ECO:0007669"/>
    <property type="project" value="TreeGrafter"/>
</dbReference>
<evidence type="ECO:0000256" key="3">
    <source>
        <dbReference type="ARBA" id="ARBA00023203"/>
    </source>
</evidence>
<evidence type="ECO:0000313" key="6">
    <source>
        <dbReference type="Proteomes" id="UP000515154"/>
    </source>
</evidence>
<gene>
    <name evidence="7" type="primary">LOC115216500</name>
</gene>
<evidence type="ECO:0000313" key="7">
    <source>
        <dbReference type="RefSeq" id="XP_036362254.1"/>
    </source>
</evidence>
<evidence type="ECO:0000256" key="4">
    <source>
        <dbReference type="PROSITE-ProRule" id="PRU00401"/>
    </source>
</evidence>
<evidence type="ECO:0000256" key="1">
    <source>
        <dbReference type="ARBA" id="ARBA00009795"/>
    </source>
</evidence>
<feature type="repeat" description="RPEL" evidence="4">
    <location>
        <begin position="660"/>
        <end position="685"/>
    </location>
</feature>
<feature type="region of interest" description="Disordered" evidence="5">
    <location>
        <begin position="43"/>
        <end position="84"/>
    </location>
</feature>
<dbReference type="PANTHER" id="PTHR12751">
    <property type="entry name" value="PHOSPHATASE AND ACTIN REGULATOR PHACTR"/>
    <property type="match status" value="1"/>
</dbReference>
<protein>
    <submittedName>
        <fullName evidence="7">Phosphatase and actin regulator 1 isoform X1</fullName>
    </submittedName>
</protein>
<dbReference type="AlphaFoldDB" id="A0A7E6F3G2"/>
<name>A0A7E6F3G2_9MOLL</name>
<feature type="region of interest" description="Disordered" evidence="5">
    <location>
        <begin position="1"/>
        <end position="31"/>
    </location>
</feature>
<feature type="region of interest" description="Disordered" evidence="5">
    <location>
        <begin position="468"/>
        <end position="539"/>
    </location>
</feature>
<dbReference type="PROSITE" id="PS51073">
    <property type="entry name" value="RPEL"/>
    <property type="match status" value="4"/>
</dbReference>
<dbReference type="Proteomes" id="UP000515154">
    <property type="component" value="Linkage group LG10"/>
</dbReference>
<proteinExistence type="inferred from homology"/>
<dbReference type="PANTHER" id="PTHR12751:SF18">
    <property type="entry name" value="PHOSPHATASE AND ACTIN REGULATOR 1"/>
    <property type="match status" value="1"/>
</dbReference>
<feature type="region of interest" description="Disordered" evidence="5">
    <location>
        <begin position="325"/>
        <end position="381"/>
    </location>
</feature>
<keyword evidence="3" id="KW-0009">Actin-binding</keyword>
<dbReference type="Gene3D" id="6.10.140.1750">
    <property type="match status" value="1"/>
</dbReference>
<evidence type="ECO:0000256" key="5">
    <source>
        <dbReference type="SAM" id="MobiDB-lite"/>
    </source>
</evidence>
<feature type="repeat" description="RPEL" evidence="4">
    <location>
        <begin position="622"/>
        <end position="647"/>
    </location>
</feature>
<feature type="repeat" description="RPEL" evidence="4">
    <location>
        <begin position="112"/>
        <end position="137"/>
    </location>
</feature>
<feature type="compositionally biased region" description="Polar residues" evidence="5">
    <location>
        <begin position="468"/>
        <end position="481"/>
    </location>
</feature>
<comment type="similarity">
    <text evidence="1">Belongs to the phosphatase and actin regulator family.</text>
</comment>